<dbReference type="Pfam" id="PF07811">
    <property type="entry name" value="TadE"/>
    <property type="match status" value="1"/>
</dbReference>
<keyword evidence="1" id="KW-0812">Transmembrane</keyword>
<gene>
    <name evidence="3" type="ORF">D7I47_08280</name>
</gene>
<keyword evidence="1" id="KW-0472">Membrane</keyword>
<evidence type="ECO:0000313" key="4">
    <source>
        <dbReference type="Proteomes" id="UP000278886"/>
    </source>
</evidence>
<proteinExistence type="predicted"/>
<keyword evidence="4" id="KW-1185">Reference proteome</keyword>
<protein>
    <submittedName>
        <fullName evidence="3">Pilus assembly protein</fullName>
    </submittedName>
</protein>
<dbReference type="Proteomes" id="UP000278886">
    <property type="component" value="Chromosome"/>
</dbReference>
<dbReference type="InterPro" id="IPR012495">
    <property type="entry name" value="TadE-like_dom"/>
</dbReference>
<dbReference type="KEGG" id="lyd:D7I47_08280"/>
<dbReference type="InterPro" id="IPR049790">
    <property type="entry name" value="Rv3655c/TadE"/>
</dbReference>
<accession>A0A387B8U3</accession>
<sequence length="113" mass="11249">MRSRSAADDTGAAATEFAVALPAVVLVLAVCIGAIGVCSQQLRLQDAAADAARELGRGQSASDVAARIPEGARLHSWTTGSFVCARLTAAARGPAAVAGLELAAESCALDGGR</sequence>
<dbReference type="RefSeq" id="WP_120762598.1">
    <property type="nucleotide sequence ID" value="NZ_CP032630.1"/>
</dbReference>
<organism evidence="3 4">
    <name type="scientific">Protaetiibacter intestinalis</name>
    <dbReference type="NCBI Taxonomy" id="2419774"/>
    <lineage>
        <taxon>Bacteria</taxon>
        <taxon>Bacillati</taxon>
        <taxon>Actinomycetota</taxon>
        <taxon>Actinomycetes</taxon>
        <taxon>Micrococcales</taxon>
        <taxon>Microbacteriaceae</taxon>
        <taxon>Protaetiibacter</taxon>
    </lineage>
</organism>
<keyword evidence="1" id="KW-1133">Transmembrane helix</keyword>
<evidence type="ECO:0000256" key="1">
    <source>
        <dbReference type="SAM" id="Phobius"/>
    </source>
</evidence>
<dbReference type="AlphaFoldDB" id="A0A387B8U3"/>
<feature type="transmembrane region" description="Helical" evidence="1">
    <location>
        <begin position="12"/>
        <end position="35"/>
    </location>
</feature>
<reference evidence="4" key="1">
    <citation type="submission" date="2018-09" db="EMBL/GenBank/DDBJ databases">
        <title>Genome sequencing of strain 2DFWR-13.</title>
        <authorList>
            <person name="Heo J."/>
            <person name="Kim S.-J."/>
            <person name="Kwon S.-W."/>
        </authorList>
    </citation>
    <scope>NUCLEOTIDE SEQUENCE [LARGE SCALE GENOMIC DNA]</scope>
    <source>
        <strain evidence="4">2DFWR-13</strain>
    </source>
</reference>
<feature type="domain" description="TadE-like" evidence="2">
    <location>
        <begin position="11"/>
        <end position="53"/>
    </location>
</feature>
<name>A0A387B8U3_9MICO</name>
<evidence type="ECO:0000313" key="3">
    <source>
        <dbReference type="EMBL" id="AYF98251.1"/>
    </source>
</evidence>
<dbReference type="EMBL" id="CP032630">
    <property type="protein sequence ID" value="AYF98251.1"/>
    <property type="molecule type" value="Genomic_DNA"/>
</dbReference>
<dbReference type="NCBIfam" id="NF041390">
    <property type="entry name" value="TadE_Rv3655c"/>
    <property type="match status" value="1"/>
</dbReference>
<evidence type="ECO:0000259" key="2">
    <source>
        <dbReference type="Pfam" id="PF07811"/>
    </source>
</evidence>